<feature type="compositionally biased region" description="Polar residues" evidence="5">
    <location>
        <begin position="123"/>
        <end position="140"/>
    </location>
</feature>
<evidence type="ECO:0000256" key="4">
    <source>
        <dbReference type="PROSITE-ProRule" id="PRU00027"/>
    </source>
</evidence>
<evidence type="ECO:0000256" key="3">
    <source>
        <dbReference type="ARBA" id="ARBA00022833"/>
    </source>
</evidence>
<evidence type="ECO:0000313" key="8">
    <source>
        <dbReference type="Proteomes" id="UP000308652"/>
    </source>
</evidence>
<organism evidence="7 8">
    <name type="scientific">Crucibulum laeve</name>
    <dbReference type="NCBI Taxonomy" id="68775"/>
    <lineage>
        <taxon>Eukaryota</taxon>
        <taxon>Fungi</taxon>
        <taxon>Dikarya</taxon>
        <taxon>Basidiomycota</taxon>
        <taxon>Agaricomycotina</taxon>
        <taxon>Agaricomycetes</taxon>
        <taxon>Agaricomycetidae</taxon>
        <taxon>Agaricales</taxon>
        <taxon>Agaricineae</taxon>
        <taxon>Nidulariaceae</taxon>
        <taxon>Crucibulum</taxon>
    </lineage>
</organism>
<evidence type="ECO:0000256" key="2">
    <source>
        <dbReference type="ARBA" id="ARBA00022771"/>
    </source>
</evidence>
<name>A0A5C3M664_9AGAR</name>
<feature type="compositionally biased region" description="Polar residues" evidence="5">
    <location>
        <begin position="31"/>
        <end position="53"/>
    </location>
</feature>
<keyword evidence="1" id="KW-0479">Metal-binding</keyword>
<dbReference type="PROSITE" id="PS50808">
    <property type="entry name" value="ZF_BED"/>
    <property type="match status" value="1"/>
</dbReference>
<sequence>MPPRKKKVSPKSKPLPNGMLETMFQVQLNINATEPTSSQNRDQYSNTGGTNATLMAATLEPQETPLLDPNPINDTGSMKESNSNREILQGDHGNNPFLDTTLPQSSSGICSSQSAEAIESDKASNSSESITTTHWSIQRNRQSHDSPRAGKHSKLRHRSPSPQTLQRKGAKDVWKFYQDVENTRGERHECILCRKQHITDPKKKIQDYSVKTSTSAMRGHLIKQHAEQWIQICDKLEISITASPAQAVLKEYRKRQGQKEDPDPLCADIPIPEFSNENFVNTIIRFIVDGDQSLNVIENEHLRVIFLMLRKELKDSDIPHRTHLRA</sequence>
<feature type="region of interest" description="Disordered" evidence="5">
    <location>
        <begin position="31"/>
        <end position="170"/>
    </location>
</feature>
<keyword evidence="8" id="KW-1185">Reference proteome</keyword>
<protein>
    <recommendedName>
        <fullName evidence="6">BED-type domain-containing protein</fullName>
    </recommendedName>
</protein>
<feature type="compositionally biased region" description="Low complexity" evidence="5">
    <location>
        <begin position="105"/>
        <end position="114"/>
    </location>
</feature>
<gene>
    <name evidence="7" type="ORF">BDQ12DRAFT_721593</name>
</gene>
<feature type="compositionally biased region" description="Polar residues" evidence="5">
    <location>
        <begin position="72"/>
        <end position="86"/>
    </location>
</feature>
<dbReference type="InterPro" id="IPR003656">
    <property type="entry name" value="Znf_BED"/>
</dbReference>
<evidence type="ECO:0000259" key="6">
    <source>
        <dbReference type="PROSITE" id="PS50808"/>
    </source>
</evidence>
<evidence type="ECO:0000313" key="7">
    <source>
        <dbReference type="EMBL" id="TFK40125.1"/>
    </source>
</evidence>
<dbReference type="AlphaFoldDB" id="A0A5C3M664"/>
<feature type="domain" description="BED-type" evidence="6">
    <location>
        <begin position="168"/>
        <end position="232"/>
    </location>
</feature>
<feature type="compositionally biased region" description="Basic residues" evidence="5">
    <location>
        <begin position="149"/>
        <end position="159"/>
    </location>
</feature>
<keyword evidence="3" id="KW-0862">Zinc</keyword>
<evidence type="ECO:0000256" key="1">
    <source>
        <dbReference type="ARBA" id="ARBA00022723"/>
    </source>
</evidence>
<dbReference type="GO" id="GO:0008270">
    <property type="term" value="F:zinc ion binding"/>
    <property type="evidence" value="ECO:0007669"/>
    <property type="project" value="UniProtKB-KW"/>
</dbReference>
<reference evidence="7 8" key="1">
    <citation type="journal article" date="2019" name="Nat. Ecol. Evol.">
        <title>Megaphylogeny resolves global patterns of mushroom evolution.</title>
        <authorList>
            <person name="Varga T."/>
            <person name="Krizsan K."/>
            <person name="Foldi C."/>
            <person name="Dima B."/>
            <person name="Sanchez-Garcia M."/>
            <person name="Sanchez-Ramirez S."/>
            <person name="Szollosi G.J."/>
            <person name="Szarkandi J.G."/>
            <person name="Papp V."/>
            <person name="Albert L."/>
            <person name="Andreopoulos W."/>
            <person name="Angelini C."/>
            <person name="Antonin V."/>
            <person name="Barry K.W."/>
            <person name="Bougher N.L."/>
            <person name="Buchanan P."/>
            <person name="Buyck B."/>
            <person name="Bense V."/>
            <person name="Catcheside P."/>
            <person name="Chovatia M."/>
            <person name="Cooper J."/>
            <person name="Damon W."/>
            <person name="Desjardin D."/>
            <person name="Finy P."/>
            <person name="Geml J."/>
            <person name="Haridas S."/>
            <person name="Hughes K."/>
            <person name="Justo A."/>
            <person name="Karasinski D."/>
            <person name="Kautmanova I."/>
            <person name="Kiss B."/>
            <person name="Kocsube S."/>
            <person name="Kotiranta H."/>
            <person name="LaButti K.M."/>
            <person name="Lechner B.E."/>
            <person name="Liimatainen K."/>
            <person name="Lipzen A."/>
            <person name="Lukacs Z."/>
            <person name="Mihaltcheva S."/>
            <person name="Morgado L.N."/>
            <person name="Niskanen T."/>
            <person name="Noordeloos M.E."/>
            <person name="Ohm R.A."/>
            <person name="Ortiz-Santana B."/>
            <person name="Ovrebo C."/>
            <person name="Racz N."/>
            <person name="Riley R."/>
            <person name="Savchenko A."/>
            <person name="Shiryaev A."/>
            <person name="Soop K."/>
            <person name="Spirin V."/>
            <person name="Szebenyi C."/>
            <person name="Tomsovsky M."/>
            <person name="Tulloss R.E."/>
            <person name="Uehling J."/>
            <person name="Grigoriev I.V."/>
            <person name="Vagvolgyi C."/>
            <person name="Papp T."/>
            <person name="Martin F.M."/>
            <person name="Miettinen O."/>
            <person name="Hibbett D.S."/>
            <person name="Nagy L.G."/>
        </authorList>
    </citation>
    <scope>NUCLEOTIDE SEQUENCE [LARGE SCALE GENOMIC DNA]</scope>
    <source>
        <strain evidence="7 8">CBS 166.37</strain>
    </source>
</reference>
<accession>A0A5C3M664</accession>
<proteinExistence type="predicted"/>
<keyword evidence="2 4" id="KW-0863">Zinc-finger</keyword>
<dbReference type="EMBL" id="ML213597">
    <property type="protein sequence ID" value="TFK40125.1"/>
    <property type="molecule type" value="Genomic_DNA"/>
</dbReference>
<dbReference type="Proteomes" id="UP000308652">
    <property type="component" value="Unassembled WGS sequence"/>
</dbReference>
<dbReference type="OrthoDB" id="3250324at2759"/>
<evidence type="ECO:0000256" key="5">
    <source>
        <dbReference type="SAM" id="MobiDB-lite"/>
    </source>
</evidence>
<dbReference type="GO" id="GO:0003677">
    <property type="term" value="F:DNA binding"/>
    <property type="evidence" value="ECO:0007669"/>
    <property type="project" value="InterPro"/>
</dbReference>